<dbReference type="PROSITE" id="PS51186">
    <property type="entry name" value="GNAT"/>
    <property type="match status" value="2"/>
</dbReference>
<dbReference type="InterPro" id="IPR050832">
    <property type="entry name" value="Bact_Acetyltransf"/>
</dbReference>
<dbReference type="AlphaFoldDB" id="A0A917RDT4"/>
<keyword evidence="1" id="KW-0808">Transferase</keyword>
<dbReference type="Pfam" id="PF00583">
    <property type="entry name" value="Acetyltransf_1"/>
    <property type="match status" value="1"/>
</dbReference>
<dbReference type="CDD" id="cd04301">
    <property type="entry name" value="NAT_SF"/>
    <property type="match status" value="2"/>
</dbReference>
<dbReference type="SUPFAM" id="SSF55729">
    <property type="entry name" value="Acyl-CoA N-acyltransferases (Nat)"/>
    <property type="match status" value="2"/>
</dbReference>
<protein>
    <recommendedName>
        <fullName evidence="4">N-acetyltransferase domain-containing protein</fullName>
    </recommendedName>
</protein>
<keyword evidence="6" id="KW-1185">Reference proteome</keyword>
<evidence type="ECO:0000256" key="1">
    <source>
        <dbReference type="ARBA" id="ARBA00022679"/>
    </source>
</evidence>
<name>A0A917RDT4_9ACTN</name>
<feature type="compositionally biased region" description="Low complexity" evidence="3">
    <location>
        <begin position="16"/>
        <end position="38"/>
    </location>
</feature>
<evidence type="ECO:0000259" key="4">
    <source>
        <dbReference type="PROSITE" id="PS51186"/>
    </source>
</evidence>
<sequence length="337" mass="35222">MTAAPGPARDRPATSAPTGRGVPGTAAGATPAGVAPTGADGGESAAVRPVRPADLPVLGELARDALVHDAGEAAALVSRLAAPPQERVWTALTTAGLDGVVFASLSATGDAGHVDLLAVHPAAQGRGLGRDLLRAAEDWLRDQGAREVRLAGNPPCYAWPGIDVRYTPAVCLAESLGYERYRAAFNMTADLPAAAGDRGDGEERQERERLAAAGVTLHAAPPGERAEVAAFARRVWNGNWAWEAEQATGCHYASRDGEIIGFAAWGSRPAWFGPMGTAEAARGLGVGRVLLRRCLAEQAAAGLTSVQIGWVAPIRFYARAVGARVERVFWLYRRDLG</sequence>
<dbReference type="Pfam" id="PF13508">
    <property type="entry name" value="Acetyltransf_7"/>
    <property type="match status" value="1"/>
</dbReference>
<dbReference type="InterPro" id="IPR000182">
    <property type="entry name" value="GNAT_dom"/>
</dbReference>
<evidence type="ECO:0000313" key="5">
    <source>
        <dbReference type="EMBL" id="GGL02711.1"/>
    </source>
</evidence>
<feature type="domain" description="N-acetyltransferase" evidence="4">
    <location>
        <begin position="215"/>
        <end position="337"/>
    </location>
</feature>
<dbReference type="EMBL" id="BMNT01000030">
    <property type="protein sequence ID" value="GGL02711.1"/>
    <property type="molecule type" value="Genomic_DNA"/>
</dbReference>
<dbReference type="InterPro" id="IPR016181">
    <property type="entry name" value="Acyl_CoA_acyltransferase"/>
</dbReference>
<dbReference type="GO" id="GO:0016747">
    <property type="term" value="F:acyltransferase activity, transferring groups other than amino-acyl groups"/>
    <property type="evidence" value="ECO:0007669"/>
    <property type="project" value="InterPro"/>
</dbReference>
<reference evidence="5" key="2">
    <citation type="submission" date="2020-09" db="EMBL/GenBank/DDBJ databases">
        <authorList>
            <person name="Sun Q."/>
            <person name="Ohkuma M."/>
        </authorList>
    </citation>
    <scope>NUCLEOTIDE SEQUENCE</scope>
    <source>
        <strain evidence="5">JCM 13064</strain>
    </source>
</reference>
<proteinExistence type="predicted"/>
<dbReference type="RefSeq" id="WP_229691448.1">
    <property type="nucleotide sequence ID" value="NZ_BMNT01000030.1"/>
</dbReference>
<comment type="caution">
    <text evidence="5">The sequence shown here is derived from an EMBL/GenBank/DDBJ whole genome shotgun (WGS) entry which is preliminary data.</text>
</comment>
<feature type="region of interest" description="Disordered" evidence="3">
    <location>
        <begin position="1"/>
        <end position="46"/>
    </location>
</feature>
<organism evidence="5 6">
    <name type="scientific">Sphaerisporangium melleum</name>
    <dbReference type="NCBI Taxonomy" id="321316"/>
    <lineage>
        <taxon>Bacteria</taxon>
        <taxon>Bacillati</taxon>
        <taxon>Actinomycetota</taxon>
        <taxon>Actinomycetes</taxon>
        <taxon>Streptosporangiales</taxon>
        <taxon>Streptosporangiaceae</taxon>
        <taxon>Sphaerisporangium</taxon>
    </lineage>
</organism>
<dbReference type="PANTHER" id="PTHR43877">
    <property type="entry name" value="AMINOALKYLPHOSPHONATE N-ACETYLTRANSFERASE-RELATED-RELATED"/>
    <property type="match status" value="1"/>
</dbReference>
<evidence type="ECO:0000256" key="2">
    <source>
        <dbReference type="ARBA" id="ARBA00023315"/>
    </source>
</evidence>
<evidence type="ECO:0000313" key="6">
    <source>
        <dbReference type="Proteomes" id="UP000645217"/>
    </source>
</evidence>
<evidence type="ECO:0000256" key="3">
    <source>
        <dbReference type="SAM" id="MobiDB-lite"/>
    </source>
</evidence>
<reference evidence="5" key="1">
    <citation type="journal article" date="2014" name="Int. J. Syst. Evol. Microbiol.">
        <title>Complete genome sequence of Corynebacterium casei LMG S-19264T (=DSM 44701T), isolated from a smear-ripened cheese.</title>
        <authorList>
            <consortium name="US DOE Joint Genome Institute (JGI-PGF)"/>
            <person name="Walter F."/>
            <person name="Albersmeier A."/>
            <person name="Kalinowski J."/>
            <person name="Ruckert C."/>
        </authorList>
    </citation>
    <scope>NUCLEOTIDE SEQUENCE</scope>
    <source>
        <strain evidence="5">JCM 13064</strain>
    </source>
</reference>
<feature type="domain" description="N-acetyltransferase" evidence="4">
    <location>
        <begin position="45"/>
        <end position="192"/>
    </location>
</feature>
<gene>
    <name evidence="5" type="ORF">GCM10007964_50980</name>
</gene>
<accession>A0A917RDT4</accession>
<dbReference type="Proteomes" id="UP000645217">
    <property type="component" value="Unassembled WGS sequence"/>
</dbReference>
<dbReference type="Gene3D" id="3.40.630.30">
    <property type="match status" value="2"/>
</dbReference>
<keyword evidence="2" id="KW-0012">Acyltransferase</keyword>